<dbReference type="InterPro" id="IPR015424">
    <property type="entry name" value="PyrdxlP-dep_Trfase"/>
</dbReference>
<accession>A0AAQ3M647</accession>
<organism evidence="2 3">
    <name type="scientific">Acrodontium crateriforme</name>
    <dbReference type="NCBI Taxonomy" id="150365"/>
    <lineage>
        <taxon>Eukaryota</taxon>
        <taxon>Fungi</taxon>
        <taxon>Dikarya</taxon>
        <taxon>Ascomycota</taxon>
        <taxon>Pezizomycotina</taxon>
        <taxon>Dothideomycetes</taxon>
        <taxon>Dothideomycetidae</taxon>
        <taxon>Mycosphaerellales</taxon>
        <taxon>Teratosphaeriaceae</taxon>
        <taxon>Acrodontium</taxon>
    </lineage>
</organism>
<dbReference type="InterPro" id="IPR015421">
    <property type="entry name" value="PyrdxlP-dep_Trfase_major"/>
</dbReference>
<feature type="domain" description="Aminotransferase class V" evidence="1">
    <location>
        <begin position="22"/>
        <end position="388"/>
    </location>
</feature>
<keyword evidence="3" id="KW-1185">Reference proteome</keyword>
<dbReference type="EMBL" id="CP138583">
    <property type="protein sequence ID" value="WPH00596.1"/>
    <property type="molecule type" value="Genomic_DNA"/>
</dbReference>
<evidence type="ECO:0000313" key="3">
    <source>
        <dbReference type="Proteomes" id="UP001303373"/>
    </source>
</evidence>
<proteinExistence type="predicted"/>
<name>A0AAQ3M647_9PEZI</name>
<dbReference type="PANTHER" id="PTHR43586:SF21">
    <property type="entry name" value="PYRIDOXAL PHOSPHATE (PLP)-DEPENDENT ASPARTATE AMINOTRANSFERASE SUPERFAMILY"/>
    <property type="match status" value="1"/>
</dbReference>
<reference evidence="2 3" key="1">
    <citation type="submission" date="2023-11" db="EMBL/GenBank/DDBJ databases">
        <title>An acidophilic fungus is an integral part of prey digestion in a carnivorous sundew plant.</title>
        <authorList>
            <person name="Tsai I.J."/>
        </authorList>
    </citation>
    <scope>NUCLEOTIDE SEQUENCE [LARGE SCALE GENOMIC DNA]</scope>
    <source>
        <strain evidence="2">169a</strain>
    </source>
</reference>
<dbReference type="Pfam" id="PF00266">
    <property type="entry name" value="Aminotran_5"/>
    <property type="match status" value="1"/>
</dbReference>
<dbReference type="InterPro" id="IPR000192">
    <property type="entry name" value="Aminotrans_V_dom"/>
</dbReference>
<dbReference type="Proteomes" id="UP001303373">
    <property type="component" value="Chromosome 4"/>
</dbReference>
<dbReference type="AlphaFoldDB" id="A0AAQ3M647"/>
<sequence length="400" mass="44449">MSQSFDVAAIRRKFPALNGKQIYFDNAGGSQVLQEVIDSVTTYLATTNVQLGASYPISQSSTKLYTDGCEASAKYINASPDEVIIGPSTTQLFRNLSLALYEYVTPDSEIIISKLDHEANIASWVQLANWRGCTIKWWDSPSKTNPQLDCEVLKGLLTEKTKLVACTHTSNILGTINDICKIADTVHTIAGALLVVDAVAYAPHRAVDMKALGVDFYSFSWYKVYGPHIALMYASKAAQKNLRTLGHFFKSTETLENLLGLAGASYELVASIPQVCRYLQEVPWESIARHEEVLQGHLIDYLNSKPEIYQIWGEPVADRTKRVPVISFTVKGRKSKDVVDAIESKSNFGCRWGAFYSNRLAEEVMGLDPVDGVVRVSLVHYNTEDEIKEYIKVLDEIVSS</sequence>
<dbReference type="PANTHER" id="PTHR43586">
    <property type="entry name" value="CYSTEINE DESULFURASE"/>
    <property type="match status" value="1"/>
</dbReference>
<protein>
    <recommendedName>
        <fullName evidence="1">Aminotransferase class V domain-containing protein</fullName>
    </recommendedName>
</protein>
<dbReference type="Gene3D" id="3.90.1150.10">
    <property type="entry name" value="Aspartate Aminotransferase, domain 1"/>
    <property type="match status" value="1"/>
</dbReference>
<dbReference type="Gene3D" id="3.40.640.10">
    <property type="entry name" value="Type I PLP-dependent aspartate aminotransferase-like (Major domain)"/>
    <property type="match status" value="1"/>
</dbReference>
<evidence type="ECO:0000259" key="1">
    <source>
        <dbReference type="Pfam" id="PF00266"/>
    </source>
</evidence>
<evidence type="ECO:0000313" key="2">
    <source>
        <dbReference type="EMBL" id="WPH00596.1"/>
    </source>
</evidence>
<dbReference type="InterPro" id="IPR015422">
    <property type="entry name" value="PyrdxlP-dep_Trfase_small"/>
</dbReference>
<gene>
    <name evidence="2" type="ORF">R9X50_00342600</name>
</gene>
<dbReference type="SUPFAM" id="SSF53383">
    <property type="entry name" value="PLP-dependent transferases"/>
    <property type="match status" value="1"/>
</dbReference>